<reference evidence="1 2" key="1">
    <citation type="submission" date="2017-06" db="EMBL/GenBank/DDBJ databases">
        <title>Complete genome sequence of Paenibacillus donghaensis KCTC 13049T isolated from East Sea sediment, South Korea.</title>
        <authorList>
            <person name="Jung B.K."/>
            <person name="Hong S.-J."/>
            <person name="Shin J.-H."/>
        </authorList>
    </citation>
    <scope>NUCLEOTIDE SEQUENCE [LARGE SCALE GENOMIC DNA]</scope>
    <source>
        <strain evidence="1 2">KCTC 13049</strain>
    </source>
</reference>
<evidence type="ECO:0000313" key="1">
    <source>
        <dbReference type="EMBL" id="ASA24746.1"/>
    </source>
</evidence>
<protein>
    <submittedName>
        <fullName evidence="1">Uncharacterized protein</fullName>
    </submittedName>
</protein>
<proteinExistence type="predicted"/>
<organism evidence="1 2">
    <name type="scientific">Paenibacillus donghaensis</name>
    <dbReference type="NCBI Taxonomy" id="414771"/>
    <lineage>
        <taxon>Bacteria</taxon>
        <taxon>Bacillati</taxon>
        <taxon>Bacillota</taxon>
        <taxon>Bacilli</taxon>
        <taxon>Bacillales</taxon>
        <taxon>Paenibacillaceae</taxon>
        <taxon>Paenibacillus</taxon>
    </lineage>
</organism>
<name>A0A2Z2KDE7_9BACL</name>
<dbReference type="AlphaFoldDB" id="A0A2Z2KDE7"/>
<dbReference type="KEGG" id="pdh:B9T62_30710"/>
<gene>
    <name evidence="1" type="ORF">B9T62_30710</name>
</gene>
<sequence>MNAAMYGTRSLTGCAPEAKVKGRLFLRNAQDLNSKGGLFLRNTQKTAVCKLQTAVFIILSGSQQS</sequence>
<evidence type="ECO:0000313" key="2">
    <source>
        <dbReference type="Proteomes" id="UP000249890"/>
    </source>
</evidence>
<dbReference type="EMBL" id="CP021780">
    <property type="protein sequence ID" value="ASA24746.1"/>
    <property type="molecule type" value="Genomic_DNA"/>
</dbReference>
<accession>A0A2Z2KDE7</accession>
<keyword evidence="2" id="KW-1185">Reference proteome</keyword>
<dbReference type="Proteomes" id="UP000249890">
    <property type="component" value="Chromosome"/>
</dbReference>